<keyword evidence="1" id="KW-0732">Signal</keyword>
<organism evidence="3 4">
    <name type="scientific">Babesia bovis</name>
    <dbReference type="NCBI Taxonomy" id="5865"/>
    <lineage>
        <taxon>Eukaryota</taxon>
        <taxon>Sar</taxon>
        <taxon>Alveolata</taxon>
        <taxon>Apicomplexa</taxon>
        <taxon>Aconoidasida</taxon>
        <taxon>Piroplasmida</taxon>
        <taxon>Babesiidae</taxon>
        <taxon>Babesia</taxon>
    </lineage>
</organism>
<evidence type="ECO:0000256" key="1">
    <source>
        <dbReference type="SAM" id="SignalP"/>
    </source>
</evidence>
<evidence type="ECO:0000313" key="3">
    <source>
        <dbReference type="EMBL" id="EDO07215.1"/>
    </source>
</evidence>
<name>A7ARP6_BABBO</name>
<reference evidence="3" key="2">
    <citation type="submission" date="2007-08" db="EMBL/GenBank/DDBJ databases">
        <authorList>
            <person name="Nene V."/>
        </authorList>
    </citation>
    <scope>NUCLEOTIDE SEQUENCE</scope>
    <source>
        <strain evidence="3">T2Bo</strain>
    </source>
</reference>
<dbReference type="AlphaFoldDB" id="A7ARP6"/>
<dbReference type="eggNOG" id="ENOG502SRDF">
    <property type="taxonomic scope" value="Eukaryota"/>
</dbReference>
<dbReference type="OMA" id="KAWFCSG"/>
<feature type="signal peptide" evidence="1">
    <location>
        <begin position="1"/>
        <end position="23"/>
    </location>
</feature>
<protein>
    <submittedName>
        <fullName evidence="3">Uncharacterized protein</fullName>
    </submittedName>
</protein>
<dbReference type="Proteomes" id="UP000002173">
    <property type="component" value="Unassembled WGS sequence"/>
</dbReference>
<reference evidence="2" key="3">
    <citation type="journal article" date="2014" name="BMC Genomics">
        <title>The Babesia bovis gene and promoter model: an update from full-length EST analysis.</title>
        <authorList>
            <person name="Yamagishi J."/>
            <person name="Wakaguri H."/>
            <person name="Yokoyama N."/>
            <person name="Yamashita R."/>
            <person name="Suzuki Y."/>
            <person name="Xuan X."/>
            <person name="Igarashi I."/>
        </authorList>
    </citation>
    <scope>NUCLEOTIDE SEQUENCE</scope>
    <source>
        <strain evidence="2">Texas</strain>
    </source>
</reference>
<dbReference type="VEuPathDB" id="PiroplasmaDB:BBOV_IV008610"/>
<reference evidence="3 4" key="1">
    <citation type="journal article" date="2007" name="PLoS Pathog.">
        <title>Genome sequence of Babesia bovis and comparative analysis of apicomplexan hemoprotozoa.</title>
        <authorList>
            <person name="Brayton K.A."/>
            <person name="Lau A.O.T."/>
            <person name="Herndon D.R."/>
            <person name="Hannick L."/>
            <person name="Kappmeyer L.S."/>
            <person name="Berens S.J."/>
            <person name="Bidwell S.L."/>
            <person name="Brown W.C."/>
            <person name="Crabtree J."/>
            <person name="Fadrosh D."/>
            <person name="Feldblum T."/>
            <person name="Forberger H.A."/>
            <person name="Haas B.J."/>
            <person name="Howell J.M."/>
            <person name="Khouri H."/>
            <person name="Koo H."/>
            <person name="Mann D.J."/>
            <person name="Norimine J."/>
            <person name="Paulsen I.T."/>
            <person name="Radune D."/>
            <person name="Ren Q."/>
            <person name="Smith R.K. Jr."/>
            <person name="Suarez C.E."/>
            <person name="White O."/>
            <person name="Wortman J.R."/>
            <person name="Knowles D.P. Jr."/>
            <person name="McElwain T.F."/>
            <person name="Nene V.M."/>
        </authorList>
    </citation>
    <scope>NUCLEOTIDE SEQUENCE [LARGE SCALE GENOMIC DNA]</scope>
    <source>
        <strain evidence="3">T2Bo</strain>
    </source>
</reference>
<dbReference type="KEGG" id="bbo:BBOV_IV008610"/>
<feature type="chain" id="PRO_5010958287" evidence="1">
    <location>
        <begin position="24"/>
        <end position="204"/>
    </location>
</feature>
<reference evidence="4" key="4">
    <citation type="journal article" date="2020" name="Data Brief">
        <title>Transcriptome dataset of Babesia bovis life stages within vertebrate and invertebrate hosts.</title>
        <authorList>
            <person name="Ueti M.W."/>
            <person name="Johnson W.C."/>
            <person name="Kappmeyer L.S."/>
            <person name="Herndon D.R."/>
            <person name="Mousel M.R."/>
            <person name="Reif K.E."/>
            <person name="Taus N.S."/>
            <person name="Ifeonu O.O."/>
            <person name="Silva J.C."/>
            <person name="Suarez C.E."/>
            <person name="Brayton K.A."/>
        </authorList>
    </citation>
    <scope>NUCLEOTIDE SEQUENCE [LARGE SCALE GENOMIC DNA]</scope>
</reference>
<dbReference type="EMBL" id="AK440390">
    <property type="protein sequence ID" value="BAN64184.1"/>
    <property type="molecule type" value="mRNA"/>
</dbReference>
<evidence type="ECO:0000313" key="4">
    <source>
        <dbReference type="Proteomes" id="UP000002173"/>
    </source>
</evidence>
<dbReference type="EMBL" id="AAXT01000002">
    <property type="protein sequence ID" value="EDO07215.1"/>
    <property type="molecule type" value="Genomic_DNA"/>
</dbReference>
<sequence>MFTFRGLPLGLLFGLLVRQYVACSSLGSAINSVFLHVNNVSVECGDDLGRRIPYFDALIECAHDAHCCFVAVDEVDAHTEGPGLSRLCSSCDLANARVMKGARISLKGERVFGNLDKSFGVILNKQGICESEELLGEMAPVISLAAAARECDRLNCDYFTMSTLEGINGIPGTVNKAWFCSGTPKDVYSEGFITVVRRRRNYEL</sequence>
<dbReference type="RefSeq" id="XP_001610783.1">
    <property type="nucleotide sequence ID" value="XM_001610733.1"/>
</dbReference>
<keyword evidence="4" id="KW-1185">Reference proteome</keyword>
<dbReference type="GeneID" id="5479017"/>
<proteinExistence type="evidence at transcript level"/>
<gene>
    <name evidence="2 3" type="ORF">BBOV_IV008610</name>
</gene>
<accession>A7ARP6</accession>
<reference evidence="4" key="5">
    <citation type="journal article" date="2021" name="Int. J. Parasitol.">
        <title>Comparative analysis of gene expression between Babesia bovis blood stages and kinetes allowed by improved genome annotation.</title>
        <authorList>
            <person name="Ueti M.W."/>
            <person name="Johnson W.C."/>
            <person name="Kappmeyer L.S."/>
            <person name="Herndon D.R."/>
            <person name="Mousel M.R."/>
            <person name="Reif K.E."/>
            <person name="Taus N.S."/>
            <person name="Ifeonu O.O."/>
            <person name="Silva J.C."/>
            <person name="Suarez C.E."/>
            <person name="Brayton K.A."/>
        </authorList>
    </citation>
    <scope>NUCLEOTIDE SEQUENCE [LARGE SCALE GENOMIC DNA]</scope>
</reference>
<evidence type="ECO:0000313" key="2">
    <source>
        <dbReference type="EMBL" id="BAN64184.1"/>
    </source>
</evidence>